<feature type="active site" evidence="9">
    <location>
        <position position="11"/>
    </location>
</feature>
<accession>A0A9D1UAG4</accession>
<dbReference type="Proteomes" id="UP000824265">
    <property type="component" value="Unassembled WGS sequence"/>
</dbReference>
<dbReference type="InterPro" id="IPR036554">
    <property type="entry name" value="GHMP_kinase_C_sf"/>
</dbReference>
<dbReference type="AlphaFoldDB" id="A0A9D1UAG4"/>
<keyword evidence="9" id="KW-0414">Isoprene biosynthesis</keyword>
<dbReference type="InterPro" id="IPR020568">
    <property type="entry name" value="Ribosomal_Su5_D2-typ_SF"/>
</dbReference>
<reference evidence="12" key="1">
    <citation type="journal article" date="2021" name="PeerJ">
        <title>Extensive microbial diversity within the chicken gut microbiome revealed by metagenomics and culture.</title>
        <authorList>
            <person name="Gilroy R."/>
            <person name="Ravi A."/>
            <person name="Getino M."/>
            <person name="Pursley I."/>
            <person name="Horton D.L."/>
            <person name="Alikhan N.F."/>
            <person name="Baker D."/>
            <person name="Gharbi K."/>
            <person name="Hall N."/>
            <person name="Watson M."/>
            <person name="Adriaenssens E.M."/>
            <person name="Foster-Nyarko E."/>
            <person name="Jarju S."/>
            <person name="Secka A."/>
            <person name="Antonio M."/>
            <person name="Oren A."/>
            <person name="Chaudhuri R.R."/>
            <person name="La Ragione R."/>
            <person name="Hildebrand F."/>
            <person name="Pallen M.J."/>
        </authorList>
    </citation>
    <scope>NUCLEOTIDE SEQUENCE</scope>
    <source>
        <strain evidence="12">CHK195-6426</strain>
    </source>
</reference>
<evidence type="ECO:0000256" key="7">
    <source>
        <dbReference type="ARBA" id="ARBA00022840"/>
    </source>
</evidence>
<dbReference type="Gene3D" id="3.30.70.890">
    <property type="entry name" value="GHMP kinase, C-terminal domain"/>
    <property type="match status" value="1"/>
</dbReference>
<evidence type="ECO:0000256" key="4">
    <source>
        <dbReference type="ARBA" id="ARBA00022679"/>
    </source>
</evidence>
<reference evidence="12" key="2">
    <citation type="submission" date="2021-04" db="EMBL/GenBank/DDBJ databases">
        <authorList>
            <person name="Gilroy R."/>
        </authorList>
    </citation>
    <scope>NUCLEOTIDE SEQUENCE</scope>
    <source>
        <strain evidence="12">CHK195-6426</strain>
    </source>
</reference>
<keyword evidence="4 9" id="KW-0808">Transferase</keyword>
<protein>
    <recommendedName>
        <fullName evidence="3 9">4-diphosphocytidyl-2-C-methyl-D-erythritol kinase</fullName>
        <shortName evidence="9">CMK</shortName>
        <ecNumber evidence="2 9">2.7.1.148</ecNumber>
    </recommendedName>
    <alternativeName>
        <fullName evidence="8 9">4-(cytidine-5'-diphospho)-2-C-methyl-D-erythritol kinase</fullName>
    </alternativeName>
</protein>
<dbReference type="PANTHER" id="PTHR43527">
    <property type="entry name" value="4-DIPHOSPHOCYTIDYL-2-C-METHYL-D-ERYTHRITOL KINASE, CHLOROPLASTIC"/>
    <property type="match status" value="1"/>
</dbReference>
<dbReference type="PIRSF" id="PIRSF010376">
    <property type="entry name" value="IspE"/>
    <property type="match status" value="1"/>
</dbReference>
<evidence type="ECO:0000313" key="13">
    <source>
        <dbReference type="Proteomes" id="UP000824265"/>
    </source>
</evidence>
<name>A0A9D1UAG4_9FIRM</name>
<evidence type="ECO:0000256" key="1">
    <source>
        <dbReference type="ARBA" id="ARBA00009684"/>
    </source>
</evidence>
<dbReference type="SUPFAM" id="SSF55060">
    <property type="entry name" value="GHMP Kinase, C-terminal domain"/>
    <property type="match status" value="1"/>
</dbReference>
<comment type="similarity">
    <text evidence="1 9">Belongs to the GHMP kinase family. IspE subfamily.</text>
</comment>
<evidence type="ECO:0000256" key="2">
    <source>
        <dbReference type="ARBA" id="ARBA00012052"/>
    </source>
</evidence>
<organism evidence="12 13">
    <name type="scientific">Candidatus Acetatifactor stercoripullorum</name>
    <dbReference type="NCBI Taxonomy" id="2838414"/>
    <lineage>
        <taxon>Bacteria</taxon>
        <taxon>Bacillati</taxon>
        <taxon>Bacillota</taxon>
        <taxon>Clostridia</taxon>
        <taxon>Lachnospirales</taxon>
        <taxon>Lachnospiraceae</taxon>
        <taxon>Acetatifactor</taxon>
    </lineage>
</organism>
<gene>
    <name evidence="9" type="primary">ispE</name>
    <name evidence="12" type="ORF">H9742_04010</name>
</gene>
<dbReference type="Pfam" id="PF08544">
    <property type="entry name" value="GHMP_kinases_C"/>
    <property type="match status" value="1"/>
</dbReference>
<dbReference type="GO" id="GO:0019288">
    <property type="term" value="P:isopentenyl diphosphate biosynthetic process, methylerythritol 4-phosphate pathway"/>
    <property type="evidence" value="ECO:0007669"/>
    <property type="project" value="UniProtKB-UniRule"/>
</dbReference>
<dbReference type="Pfam" id="PF00288">
    <property type="entry name" value="GHMP_kinases_N"/>
    <property type="match status" value="1"/>
</dbReference>
<proteinExistence type="inferred from homology"/>
<feature type="domain" description="GHMP kinase C-terminal" evidence="11">
    <location>
        <begin position="198"/>
        <end position="272"/>
    </location>
</feature>
<dbReference type="PRINTS" id="PR00958">
    <property type="entry name" value="HOMSERKINASE"/>
</dbReference>
<evidence type="ECO:0000256" key="9">
    <source>
        <dbReference type="HAMAP-Rule" id="MF_00061"/>
    </source>
</evidence>
<dbReference type="NCBIfam" id="NF011202">
    <property type="entry name" value="PRK14608.1"/>
    <property type="match status" value="1"/>
</dbReference>
<dbReference type="InterPro" id="IPR014721">
    <property type="entry name" value="Ribsml_uS5_D2-typ_fold_subgr"/>
</dbReference>
<feature type="domain" description="GHMP kinase N-terminal" evidence="10">
    <location>
        <begin position="66"/>
        <end position="144"/>
    </location>
</feature>
<comment type="catalytic activity">
    <reaction evidence="9">
        <text>4-CDP-2-C-methyl-D-erythritol + ATP = 4-CDP-2-C-methyl-D-erythritol 2-phosphate + ADP + H(+)</text>
        <dbReference type="Rhea" id="RHEA:18437"/>
        <dbReference type="ChEBI" id="CHEBI:15378"/>
        <dbReference type="ChEBI" id="CHEBI:30616"/>
        <dbReference type="ChEBI" id="CHEBI:57823"/>
        <dbReference type="ChEBI" id="CHEBI:57919"/>
        <dbReference type="ChEBI" id="CHEBI:456216"/>
        <dbReference type="EC" id="2.7.1.148"/>
    </reaction>
</comment>
<dbReference type="SUPFAM" id="SSF54211">
    <property type="entry name" value="Ribosomal protein S5 domain 2-like"/>
    <property type="match status" value="1"/>
</dbReference>
<dbReference type="GO" id="GO:0005524">
    <property type="term" value="F:ATP binding"/>
    <property type="evidence" value="ECO:0007669"/>
    <property type="project" value="UniProtKB-UniRule"/>
</dbReference>
<dbReference type="RefSeq" id="WP_318703685.1">
    <property type="nucleotide sequence ID" value="NZ_CALWMU010000005.1"/>
</dbReference>
<evidence type="ECO:0000259" key="10">
    <source>
        <dbReference type="Pfam" id="PF00288"/>
    </source>
</evidence>
<feature type="active site" evidence="9">
    <location>
        <position position="136"/>
    </location>
</feature>
<dbReference type="InterPro" id="IPR006204">
    <property type="entry name" value="GHMP_kinase_N_dom"/>
</dbReference>
<sequence>MNEYLMKAYAKINLGLDVIGKLENGYHEVKMVMQTVGIYDELFLEKTEEGILLTTDSESLTSGQDNLVWKAARLMKEHYGISQGLRIHLKKNIPIAAGMAGGSTDAAAVMKGINRMFDLGCTLKELMELGVAIGADVPYCVMGGTALAEGIGEKLTALPPAPDCYVLVAKPDISVSTKYVYEHLDLGKIQSHPDIDGMVEAIEEGSLQGILDRMENVLEQVTVPAYPVIGEIKNRMKELGAVNSLMSGSGPTVFGIFTEEERAKRAGEQIRRRQLAKQIFVTEFC</sequence>
<dbReference type="InterPro" id="IPR013750">
    <property type="entry name" value="GHMP_kinase_C_dom"/>
</dbReference>
<dbReference type="Gene3D" id="3.30.230.10">
    <property type="match status" value="1"/>
</dbReference>
<dbReference type="NCBIfam" id="TIGR00154">
    <property type="entry name" value="ispE"/>
    <property type="match status" value="1"/>
</dbReference>
<comment type="pathway">
    <text evidence="9">Isoprenoid biosynthesis; isopentenyl diphosphate biosynthesis via DXP pathway; isopentenyl diphosphate from 1-deoxy-D-xylulose 5-phosphate: step 3/6.</text>
</comment>
<keyword evidence="5 9" id="KW-0547">Nucleotide-binding</keyword>
<evidence type="ECO:0000313" key="12">
    <source>
        <dbReference type="EMBL" id="HIW80684.1"/>
    </source>
</evidence>
<dbReference type="EC" id="2.7.1.148" evidence="2 9"/>
<evidence type="ECO:0000256" key="6">
    <source>
        <dbReference type="ARBA" id="ARBA00022777"/>
    </source>
</evidence>
<dbReference type="HAMAP" id="MF_00061">
    <property type="entry name" value="IspE"/>
    <property type="match status" value="1"/>
</dbReference>
<dbReference type="InterPro" id="IPR004424">
    <property type="entry name" value="IspE"/>
</dbReference>
<keyword evidence="7 9" id="KW-0067">ATP-binding</keyword>
<comment type="caution">
    <text evidence="12">The sequence shown here is derived from an EMBL/GenBank/DDBJ whole genome shotgun (WGS) entry which is preliminary data.</text>
</comment>
<evidence type="ECO:0000256" key="3">
    <source>
        <dbReference type="ARBA" id="ARBA00017473"/>
    </source>
</evidence>
<keyword evidence="6 9" id="KW-0418">Kinase</keyword>
<dbReference type="PANTHER" id="PTHR43527:SF2">
    <property type="entry name" value="4-DIPHOSPHOCYTIDYL-2-C-METHYL-D-ERYTHRITOL KINASE, CHLOROPLASTIC"/>
    <property type="match status" value="1"/>
</dbReference>
<evidence type="ECO:0000256" key="8">
    <source>
        <dbReference type="ARBA" id="ARBA00032554"/>
    </source>
</evidence>
<dbReference type="EMBL" id="DXGH01000023">
    <property type="protein sequence ID" value="HIW80684.1"/>
    <property type="molecule type" value="Genomic_DNA"/>
</dbReference>
<comment type="function">
    <text evidence="9">Catalyzes the phosphorylation of the position 2 hydroxy group of 4-diphosphocytidyl-2C-methyl-D-erythritol.</text>
</comment>
<feature type="binding site" evidence="9">
    <location>
        <begin position="94"/>
        <end position="104"/>
    </location>
    <ligand>
        <name>ATP</name>
        <dbReference type="ChEBI" id="CHEBI:30616"/>
    </ligand>
</feature>
<dbReference type="GO" id="GO:0016114">
    <property type="term" value="P:terpenoid biosynthetic process"/>
    <property type="evidence" value="ECO:0007669"/>
    <property type="project" value="UniProtKB-UniRule"/>
</dbReference>
<evidence type="ECO:0000256" key="5">
    <source>
        <dbReference type="ARBA" id="ARBA00022741"/>
    </source>
</evidence>
<evidence type="ECO:0000259" key="11">
    <source>
        <dbReference type="Pfam" id="PF08544"/>
    </source>
</evidence>
<dbReference type="GO" id="GO:0050515">
    <property type="term" value="F:4-(cytidine 5'-diphospho)-2-C-methyl-D-erythritol kinase activity"/>
    <property type="evidence" value="ECO:0007669"/>
    <property type="project" value="UniProtKB-UniRule"/>
</dbReference>